<evidence type="ECO:0000313" key="1">
    <source>
        <dbReference type="EMBL" id="EKV29262.1"/>
    </source>
</evidence>
<dbReference type="EMBL" id="ANHY01000013">
    <property type="protein sequence ID" value="EKV29262.1"/>
    <property type="molecule type" value="Genomic_DNA"/>
</dbReference>
<dbReference type="Proteomes" id="UP000009881">
    <property type="component" value="Unassembled WGS sequence"/>
</dbReference>
<dbReference type="InterPro" id="IPR025833">
    <property type="entry name" value="GDYXXLXY"/>
</dbReference>
<proteinExistence type="predicted"/>
<dbReference type="Pfam" id="PF14345">
    <property type="entry name" value="GDYXXLXY"/>
    <property type="match status" value="1"/>
</dbReference>
<name>K9GVM9_9PROT</name>
<keyword evidence="2" id="KW-1185">Reference proteome</keyword>
<gene>
    <name evidence="1" type="ORF">C882_0569</name>
</gene>
<dbReference type="AlphaFoldDB" id="K9GVM9"/>
<sequence length="198" mass="21087">MMGVLVAMIAWRQWPLMTGREIVLETEPVDPRSLFRGDYVDLTYEASILTQAEMPLPDVAPGQTVYVPLAGPTEPGGGWRAAGVMTQRPIGPILYLEGRVATVHRNPPVPAPAGEPEPRLPPSCGAEGCMVMGIDYGIESYFVPEDTGGRLEALAAEGGRLGVIVAVDRRGRAAVAGLTVDGERISREGLFQTLPGLP</sequence>
<evidence type="ECO:0008006" key="3">
    <source>
        <dbReference type="Google" id="ProtNLM"/>
    </source>
</evidence>
<comment type="caution">
    <text evidence="1">The sequence shown here is derived from an EMBL/GenBank/DDBJ whole genome shotgun (WGS) entry which is preliminary data.</text>
</comment>
<reference evidence="1 2" key="1">
    <citation type="journal article" date="2013" name="Genome Announc.">
        <title>Draft Genome Sequence of an Alphaproteobacterium, Caenispirillum salinarum AK4(T), Isolated from a Solar Saltern.</title>
        <authorList>
            <person name="Khatri I."/>
            <person name="Singh A."/>
            <person name="Korpole S."/>
            <person name="Pinnaka A.K."/>
            <person name="Subramanian S."/>
        </authorList>
    </citation>
    <scope>NUCLEOTIDE SEQUENCE [LARGE SCALE GENOMIC DNA]</scope>
    <source>
        <strain evidence="1 2">AK4</strain>
    </source>
</reference>
<accession>K9GVM9</accession>
<dbReference type="STRING" id="1238182.C882_0569"/>
<evidence type="ECO:0000313" key="2">
    <source>
        <dbReference type="Proteomes" id="UP000009881"/>
    </source>
</evidence>
<dbReference type="PATRIC" id="fig|1238182.3.peg.2784"/>
<organism evidence="1 2">
    <name type="scientific">Caenispirillum salinarum AK4</name>
    <dbReference type="NCBI Taxonomy" id="1238182"/>
    <lineage>
        <taxon>Bacteria</taxon>
        <taxon>Pseudomonadati</taxon>
        <taxon>Pseudomonadota</taxon>
        <taxon>Alphaproteobacteria</taxon>
        <taxon>Rhodospirillales</taxon>
        <taxon>Novispirillaceae</taxon>
        <taxon>Caenispirillum</taxon>
    </lineage>
</organism>
<protein>
    <recommendedName>
        <fullName evidence="3">Membrane-anchored protein</fullName>
    </recommendedName>
</protein>
<dbReference type="eggNOG" id="COG4929">
    <property type="taxonomic scope" value="Bacteria"/>
</dbReference>